<dbReference type="EMBL" id="GEEE01013734">
    <property type="protein sequence ID" value="JAP49491.1"/>
    <property type="molecule type" value="Transcribed_RNA"/>
</dbReference>
<sequence length="792" mass="90855">RRVIIQPGEKRTPRYKKTATVSMALPFLPGNVFNKKIGQEKFHLSQYLTKKNCVGYLFGDNKPGIGGEPLPGQRIDPPTSHYPTGDGSSVPAWVAFDKQVLSFDGYFQETVNERREESYRVRQCKVLFYLEDDGIQVIEPRIRNSGLPQGTLIKRHRIAKPPPNDHLFYTVHDFNVGMDLELYGRKIRLVACDKFTENFLRKLGVRVNEPEPIPEDPYTSLRLGVSESMQPKRPYEPVDKLRKFLDHDRHVLRFNCFWDDTESLYGDAREMILHYFLADDTIEIREVVQPNAGRDSASCFLRRQKLPKGVVDMPLPGAVTDKTLLNVSATAPDNRVYLVDSLKMGTLKTDYYTDRELTLGATINVYGRKFLICDCDAFTREYYKNKYGIMSFTPVPPPRTACPQPPLNKNPPYNGWGSDEDSLANCKGLIPKPPPKDFVKFMEKDKVGLESHVLRFAARIVTDLPQDRDRCFIIYCFLTDDTFLIYEPPVRNSGFKGGKFMERRKVMKPGQERFRINLPDYYTTVDVYVGAVVEFNNFLFEVCGADEYAYRYMEQHPAEFPFSDVPRIMSKLRPLMQGREEEMNNFVKELDPEGAKSMPYADFEKLIQKLLSDPRYDRVCIVAHEIATLARNYAERIPTKKNYMAIIGLAQQQLRKAPFENFQALLDACRYEDVNKTGSMSQTDLRRICRANHLPLPDDMLYTLMEVSKNFDNGLVYYESFISQLNWRCNPVPPGTVPCDYSGNLEVDWFTVVTGKGSKTAGSCKKVLTCLGAERVCYTKFLTDLMNAGQCK</sequence>
<evidence type="ECO:0000256" key="3">
    <source>
        <dbReference type="ARBA" id="ARBA00022737"/>
    </source>
</evidence>
<name>A0A0X3PC41_SCHSO</name>
<proteinExistence type="predicted"/>
<dbReference type="GO" id="GO:0005930">
    <property type="term" value="C:axoneme"/>
    <property type="evidence" value="ECO:0007669"/>
    <property type="project" value="UniProtKB-SubCell"/>
</dbReference>
<evidence type="ECO:0000256" key="2">
    <source>
        <dbReference type="ARBA" id="ARBA00022490"/>
    </source>
</evidence>
<dbReference type="FunFam" id="2.30.29.170:FF:000002">
    <property type="entry name" value="EF-hand domain (C-terminal) containing 1"/>
    <property type="match status" value="1"/>
</dbReference>
<evidence type="ECO:0000256" key="5">
    <source>
        <dbReference type="ARBA" id="ARBA00023212"/>
    </source>
</evidence>
<reference evidence="10" key="1">
    <citation type="submission" date="2016-01" db="EMBL/GenBank/DDBJ databases">
        <title>Reference transcriptome for the parasite Schistocephalus solidus: insights into the molecular evolution of parasitism.</title>
        <authorList>
            <person name="Hebert F.O."/>
            <person name="Grambauer S."/>
            <person name="Barber I."/>
            <person name="Landry C.R."/>
            <person name="Aubin-Horth N."/>
        </authorList>
    </citation>
    <scope>NUCLEOTIDE SEQUENCE</scope>
</reference>
<keyword evidence="3" id="KW-0677">Repeat</keyword>
<accession>A0A0X3PC41</accession>
<feature type="domain" description="DM10" evidence="9">
    <location>
        <begin position="97"/>
        <end position="204"/>
    </location>
</feature>
<feature type="domain" description="DM10" evidence="9">
    <location>
        <begin position="248"/>
        <end position="387"/>
    </location>
</feature>
<dbReference type="FunFam" id="2.30.29.170:FF:000001">
    <property type="entry name" value="EF-hand domain containing 1"/>
    <property type="match status" value="1"/>
</dbReference>
<evidence type="ECO:0000256" key="8">
    <source>
        <dbReference type="ARBA" id="ARBA00039880"/>
    </source>
</evidence>
<dbReference type="PROSITE" id="PS00018">
    <property type="entry name" value="EF_HAND_1"/>
    <property type="match status" value="1"/>
</dbReference>
<dbReference type="GO" id="GO:0005874">
    <property type="term" value="C:microtubule"/>
    <property type="evidence" value="ECO:0007669"/>
    <property type="project" value="TreeGrafter"/>
</dbReference>
<evidence type="ECO:0000256" key="6">
    <source>
        <dbReference type="ARBA" id="ARBA00023273"/>
    </source>
</evidence>
<dbReference type="PANTHER" id="PTHR12086">
    <property type="entry name" value="EF-HAND DOMAIN C-TERMINAL CONTAINING PROTEIN"/>
    <property type="match status" value="1"/>
</dbReference>
<comment type="function">
    <text evidence="7">Microtubule inner protein (MIP) part of the dynein-decorated doublet microtubules (DMTs) in cilia axoneme, which is required for motile cilia beating.</text>
</comment>
<comment type="subcellular location">
    <subcellularLocation>
        <location evidence="1">Cytoplasm</location>
        <location evidence="1">Cytoskeleton</location>
        <location evidence="1">Cilium axoneme</location>
    </subcellularLocation>
</comment>
<dbReference type="Gene3D" id="1.10.238.10">
    <property type="entry name" value="EF-hand"/>
    <property type="match status" value="1"/>
</dbReference>
<protein>
    <recommendedName>
        <fullName evidence="8">EF-hand domain-containing family member C2</fullName>
    </recommendedName>
</protein>
<gene>
    <name evidence="10" type="primary">EFHC2</name>
    <name evidence="10" type="ORF">TR146027</name>
</gene>
<dbReference type="PANTHER" id="PTHR12086:SF11">
    <property type="entry name" value="EF-HAND DOMAIN-CONTAINING FAMILY MEMBER C2"/>
    <property type="match status" value="1"/>
</dbReference>
<dbReference type="InterPro" id="IPR018247">
    <property type="entry name" value="EF_Hand_1_Ca_BS"/>
</dbReference>
<dbReference type="SUPFAM" id="SSF47473">
    <property type="entry name" value="EF-hand"/>
    <property type="match status" value="1"/>
</dbReference>
<dbReference type="Pfam" id="PF06565">
    <property type="entry name" value="DM10_dom"/>
    <property type="match status" value="3"/>
</dbReference>
<feature type="domain" description="DM10" evidence="9">
    <location>
        <begin position="450"/>
        <end position="557"/>
    </location>
</feature>
<evidence type="ECO:0000313" key="10">
    <source>
        <dbReference type="EMBL" id="JAP49491.1"/>
    </source>
</evidence>
<evidence type="ECO:0000256" key="4">
    <source>
        <dbReference type="ARBA" id="ARBA00022837"/>
    </source>
</evidence>
<dbReference type="InterPro" id="IPR006602">
    <property type="entry name" value="DM10_dom"/>
</dbReference>
<dbReference type="InterPro" id="IPR040193">
    <property type="entry name" value="EFHC1/EFHC2/EFHB"/>
</dbReference>
<keyword evidence="4" id="KW-0106">Calcium</keyword>
<dbReference type="FunFam" id="2.30.29.170:FF:000003">
    <property type="entry name" value="EF-hand domain (C-terminal) containing 1"/>
    <property type="match status" value="1"/>
</dbReference>
<evidence type="ECO:0000259" key="9">
    <source>
        <dbReference type="PROSITE" id="PS51336"/>
    </source>
</evidence>
<feature type="non-terminal residue" evidence="10">
    <location>
        <position position="1"/>
    </location>
</feature>
<dbReference type="SMART" id="SM00676">
    <property type="entry name" value="DM10"/>
    <property type="match status" value="3"/>
</dbReference>
<dbReference type="PROSITE" id="PS51336">
    <property type="entry name" value="DM10"/>
    <property type="match status" value="3"/>
</dbReference>
<dbReference type="AlphaFoldDB" id="A0A0X3PC41"/>
<dbReference type="GO" id="GO:0010975">
    <property type="term" value="P:regulation of neuron projection development"/>
    <property type="evidence" value="ECO:0007669"/>
    <property type="project" value="TreeGrafter"/>
</dbReference>
<evidence type="ECO:0000256" key="7">
    <source>
        <dbReference type="ARBA" id="ARBA00035003"/>
    </source>
</evidence>
<organism evidence="10">
    <name type="scientific">Schistocephalus solidus</name>
    <name type="common">Tapeworm</name>
    <dbReference type="NCBI Taxonomy" id="70667"/>
    <lineage>
        <taxon>Eukaryota</taxon>
        <taxon>Metazoa</taxon>
        <taxon>Spiralia</taxon>
        <taxon>Lophotrochozoa</taxon>
        <taxon>Platyhelminthes</taxon>
        <taxon>Cestoda</taxon>
        <taxon>Eucestoda</taxon>
        <taxon>Diphyllobothriidea</taxon>
        <taxon>Diphyllobothriidae</taxon>
        <taxon>Schistocephalus</taxon>
    </lineage>
</organism>
<dbReference type="Gene3D" id="2.30.29.170">
    <property type="match status" value="3"/>
</dbReference>
<dbReference type="InterPro" id="IPR011992">
    <property type="entry name" value="EF-hand-dom_pair"/>
</dbReference>
<evidence type="ECO:0000256" key="1">
    <source>
        <dbReference type="ARBA" id="ARBA00004430"/>
    </source>
</evidence>
<keyword evidence="2" id="KW-0963">Cytoplasm</keyword>
<keyword evidence="5" id="KW-0206">Cytoskeleton</keyword>
<keyword evidence="6" id="KW-0966">Cell projection</keyword>